<accession>A0A9P6E8C8</accession>
<sequence>YHPRFNSPEADIILISSEETAYRVHSFTLRNTCGYFRNLFSHGQAGPVSAPTFSGSSVATMPESDAPLSQVLALLCGLSYTPSTSIDELDEALSLAERWEAPGPISIIRNCITSPIFLTEQPLRLYAVATKFGWDEEAKLASTETLTLDLYQDAYKEDLAKISPRALMKLLRLHRKRREGLKAFLDSADNFELGNLARCPCPGCETELDNHTWRELKWRMVFEMDKRALGDSLYGLDMEEWPEATACWSATCSKADCARMNYDKTHTLRKIKNCIDNLPLCI</sequence>
<dbReference type="Gene3D" id="3.30.710.10">
    <property type="entry name" value="Potassium Channel Kv1.1, Chain A"/>
    <property type="match status" value="1"/>
</dbReference>
<evidence type="ECO:0000259" key="1">
    <source>
        <dbReference type="PROSITE" id="PS50097"/>
    </source>
</evidence>
<evidence type="ECO:0000313" key="3">
    <source>
        <dbReference type="Proteomes" id="UP000807306"/>
    </source>
</evidence>
<dbReference type="PROSITE" id="PS50097">
    <property type="entry name" value="BTB"/>
    <property type="match status" value="1"/>
</dbReference>
<reference evidence="2" key="1">
    <citation type="submission" date="2020-11" db="EMBL/GenBank/DDBJ databases">
        <authorList>
            <consortium name="DOE Joint Genome Institute"/>
            <person name="Ahrendt S."/>
            <person name="Riley R."/>
            <person name="Andreopoulos W."/>
            <person name="Labutti K."/>
            <person name="Pangilinan J."/>
            <person name="Ruiz-Duenas F.J."/>
            <person name="Barrasa J.M."/>
            <person name="Sanchez-Garcia M."/>
            <person name="Camarero S."/>
            <person name="Miyauchi S."/>
            <person name="Serrano A."/>
            <person name="Linde D."/>
            <person name="Babiker R."/>
            <person name="Drula E."/>
            <person name="Ayuso-Fernandez I."/>
            <person name="Pacheco R."/>
            <person name="Padilla G."/>
            <person name="Ferreira P."/>
            <person name="Barriuso J."/>
            <person name="Kellner H."/>
            <person name="Castanera R."/>
            <person name="Alfaro M."/>
            <person name="Ramirez L."/>
            <person name="Pisabarro A.G."/>
            <person name="Kuo A."/>
            <person name="Tritt A."/>
            <person name="Lipzen A."/>
            <person name="He G."/>
            <person name="Yan M."/>
            <person name="Ng V."/>
            <person name="Cullen D."/>
            <person name="Martin F."/>
            <person name="Rosso M.-N."/>
            <person name="Henrissat B."/>
            <person name="Hibbett D."/>
            <person name="Martinez A.T."/>
            <person name="Grigoriev I.V."/>
        </authorList>
    </citation>
    <scope>NUCLEOTIDE SEQUENCE</scope>
    <source>
        <strain evidence="2">CBS 506.95</strain>
    </source>
</reference>
<dbReference type="InterPro" id="IPR000210">
    <property type="entry name" value="BTB/POZ_dom"/>
</dbReference>
<evidence type="ECO:0000313" key="2">
    <source>
        <dbReference type="EMBL" id="KAF9524543.1"/>
    </source>
</evidence>
<feature type="domain" description="BTB" evidence="1">
    <location>
        <begin position="10"/>
        <end position="88"/>
    </location>
</feature>
<dbReference type="Proteomes" id="UP000807306">
    <property type="component" value="Unassembled WGS sequence"/>
</dbReference>
<proteinExistence type="predicted"/>
<dbReference type="EMBL" id="MU157897">
    <property type="protein sequence ID" value="KAF9524543.1"/>
    <property type="molecule type" value="Genomic_DNA"/>
</dbReference>
<feature type="non-terminal residue" evidence="2">
    <location>
        <position position="1"/>
    </location>
</feature>
<dbReference type="InterPro" id="IPR011333">
    <property type="entry name" value="SKP1/BTB/POZ_sf"/>
</dbReference>
<protein>
    <recommendedName>
        <fullName evidence="1">BTB domain-containing protein</fullName>
    </recommendedName>
</protein>
<comment type="caution">
    <text evidence="2">The sequence shown here is derived from an EMBL/GenBank/DDBJ whole genome shotgun (WGS) entry which is preliminary data.</text>
</comment>
<dbReference type="OrthoDB" id="3266199at2759"/>
<organism evidence="2 3">
    <name type="scientific">Crepidotus variabilis</name>
    <dbReference type="NCBI Taxonomy" id="179855"/>
    <lineage>
        <taxon>Eukaryota</taxon>
        <taxon>Fungi</taxon>
        <taxon>Dikarya</taxon>
        <taxon>Basidiomycota</taxon>
        <taxon>Agaricomycotina</taxon>
        <taxon>Agaricomycetes</taxon>
        <taxon>Agaricomycetidae</taxon>
        <taxon>Agaricales</taxon>
        <taxon>Agaricineae</taxon>
        <taxon>Crepidotaceae</taxon>
        <taxon>Crepidotus</taxon>
    </lineage>
</organism>
<dbReference type="AlphaFoldDB" id="A0A9P6E8C8"/>
<dbReference type="Pfam" id="PF00651">
    <property type="entry name" value="BTB"/>
    <property type="match status" value="1"/>
</dbReference>
<gene>
    <name evidence="2" type="ORF">CPB83DRAFT_742854</name>
</gene>
<keyword evidence="3" id="KW-1185">Reference proteome</keyword>
<feature type="non-terminal residue" evidence="2">
    <location>
        <position position="282"/>
    </location>
</feature>
<name>A0A9P6E8C8_9AGAR</name>